<comment type="caution">
    <text evidence="1">The sequence shown here is derived from an EMBL/GenBank/DDBJ whole genome shotgun (WGS) entry which is preliminary data.</text>
</comment>
<organism evidence="1 2">
    <name type="scientific">Flavivirga amylovorans</name>
    <dbReference type="NCBI Taxonomy" id="870486"/>
    <lineage>
        <taxon>Bacteria</taxon>
        <taxon>Pseudomonadati</taxon>
        <taxon>Bacteroidota</taxon>
        <taxon>Flavobacteriia</taxon>
        <taxon>Flavobacteriales</taxon>
        <taxon>Flavobacteriaceae</taxon>
        <taxon>Flavivirga</taxon>
    </lineage>
</organism>
<dbReference type="EMBL" id="JAUOEM010000003">
    <property type="protein sequence ID" value="MDO5987742.1"/>
    <property type="molecule type" value="Genomic_DNA"/>
</dbReference>
<gene>
    <name evidence="1" type="ORF">Q4Q39_10060</name>
</gene>
<evidence type="ECO:0000313" key="2">
    <source>
        <dbReference type="Proteomes" id="UP001176891"/>
    </source>
</evidence>
<dbReference type="Proteomes" id="UP001176891">
    <property type="component" value="Unassembled WGS sequence"/>
</dbReference>
<reference evidence="1" key="1">
    <citation type="submission" date="2023-07" db="EMBL/GenBank/DDBJ databases">
        <title>Two novel species in the genus Flavivirga.</title>
        <authorList>
            <person name="Kwon K."/>
        </authorList>
    </citation>
    <scope>NUCLEOTIDE SEQUENCE</scope>
    <source>
        <strain evidence="1">KACC 14157</strain>
    </source>
</reference>
<evidence type="ECO:0000313" key="1">
    <source>
        <dbReference type="EMBL" id="MDO5987742.1"/>
    </source>
</evidence>
<protein>
    <submittedName>
        <fullName evidence="1">Uncharacterized protein</fullName>
    </submittedName>
</protein>
<name>A0ABT8X210_9FLAO</name>
<sequence length="44" mass="5297">MKSTTRISRCLNSITQESLFTNRIIPSHINSHEDTWKRLKRYAY</sequence>
<proteinExistence type="predicted"/>
<keyword evidence="2" id="KW-1185">Reference proteome</keyword>
<dbReference type="RefSeq" id="WP_303282312.1">
    <property type="nucleotide sequence ID" value="NZ_BAABCZ010000011.1"/>
</dbReference>
<accession>A0ABT8X210</accession>